<feature type="binding site" evidence="9 10">
    <location>
        <position position="102"/>
    </location>
    <ligand>
        <name>ATP</name>
        <dbReference type="ChEBI" id="CHEBI:30616"/>
    </ligand>
</feature>
<comment type="catalytic activity">
    <reaction evidence="9 12">
        <text>a 2'-deoxyribonucleoside 5'-diphosphate + ATP = a 2'-deoxyribonucleoside 5'-triphosphate + ADP</text>
        <dbReference type="Rhea" id="RHEA:44640"/>
        <dbReference type="ChEBI" id="CHEBI:30616"/>
        <dbReference type="ChEBI" id="CHEBI:61560"/>
        <dbReference type="ChEBI" id="CHEBI:73316"/>
        <dbReference type="ChEBI" id="CHEBI:456216"/>
        <dbReference type="EC" id="2.7.4.6"/>
    </reaction>
</comment>
<comment type="function">
    <text evidence="9">Major role in the synthesis of nucleoside triphosphates other than ATP. The ATP gamma phosphate is transferred to the NDP beta phosphate via a ping-pong mechanism, using a phosphorylated active-site intermediate.</text>
</comment>
<dbReference type="GO" id="GO:0006228">
    <property type="term" value="P:UTP biosynthetic process"/>
    <property type="evidence" value="ECO:0007669"/>
    <property type="project" value="UniProtKB-UniRule"/>
</dbReference>
<comment type="caution">
    <text evidence="14">The sequence shown here is derived from an EMBL/GenBank/DDBJ whole genome shotgun (WGS) entry which is preliminary data.</text>
</comment>
<dbReference type="FunFam" id="3.30.70.141:FF:000002">
    <property type="entry name" value="Nucleoside diphosphate kinase"/>
    <property type="match status" value="1"/>
</dbReference>
<comment type="subcellular location">
    <subcellularLocation>
        <location evidence="9">Cytoplasm</location>
    </subcellularLocation>
</comment>
<evidence type="ECO:0000256" key="9">
    <source>
        <dbReference type="HAMAP-Rule" id="MF_00451"/>
    </source>
</evidence>
<evidence type="ECO:0000256" key="6">
    <source>
        <dbReference type="ARBA" id="ARBA00022840"/>
    </source>
</evidence>
<sequence length="149" mass="17138">MERTLIIVKPDALQRNLVGEIMNRFEKKGLKIVGMKMVQLDDLKLEEHYVHHKDKPFFSDLKKYMKLSPVILMVLEGDQVVEAVRIIVGSTKGVEADAGTIRGDLAMTNRNLVHASDSLTTAQEEIARFFSDQELFDYKKMDYEMVFEN</sequence>
<evidence type="ECO:0000256" key="2">
    <source>
        <dbReference type="ARBA" id="ARBA00008142"/>
    </source>
</evidence>
<dbReference type="Proteomes" id="UP000231183">
    <property type="component" value="Unassembled WGS sequence"/>
</dbReference>
<evidence type="ECO:0000256" key="3">
    <source>
        <dbReference type="ARBA" id="ARBA00022679"/>
    </source>
</evidence>
<keyword evidence="5 9" id="KW-0418">Kinase</keyword>
<feature type="binding site" evidence="9 10">
    <location>
        <position position="85"/>
    </location>
    <ligand>
        <name>ATP</name>
        <dbReference type="ChEBI" id="CHEBI:30616"/>
    </ligand>
</feature>
<dbReference type="InterPro" id="IPR023005">
    <property type="entry name" value="Nucleoside_diP_kinase_AS"/>
</dbReference>
<dbReference type="GO" id="GO:0006183">
    <property type="term" value="P:GTP biosynthetic process"/>
    <property type="evidence" value="ECO:0007669"/>
    <property type="project" value="UniProtKB-UniRule"/>
</dbReference>
<evidence type="ECO:0000313" key="15">
    <source>
        <dbReference type="Proteomes" id="UP000231183"/>
    </source>
</evidence>
<proteinExistence type="inferred from homology"/>
<feature type="domain" description="Nucleoside diphosphate kinase-like" evidence="13">
    <location>
        <begin position="1"/>
        <end position="137"/>
    </location>
</feature>
<evidence type="ECO:0000256" key="8">
    <source>
        <dbReference type="ARBA" id="ARBA00047945"/>
    </source>
</evidence>
<dbReference type="PROSITE" id="PS00469">
    <property type="entry name" value="NDPK"/>
    <property type="match status" value="1"/>
</dbReference>
<comment type="caution">
    <text evidence="9">Lacks conserved residue(s) required for the propagation of feature annotation.</text>
</comment>
<dbReference type="GO" id="GO:0004550">
    <property type="term" value="F:nucleoside diphosphate kinase activity"/>
    <property type="evidence" value="ECO:0007669"/>
    <property type="project" value="UniProtKB-UniRule"/>
</dbReference>
<dbReference type="EMBL" id="PFBX01000003">
    <property type="protein sequence ID" value="PIT87926.1"/>
    <property type="molecule type" value="Genomic_DNA"/>
</dbReference>
<dbReference type="GO" id="GO:0005737">
    <property type="term" value="C:cytoplasm"/>
    <property type="evidence" value="ECO:0007669"/>
    <property type="project" value="UniProtKB-SubCell"/>
</dbReference>
<dbReference type="HAMAP" id="MF_00451">
    <property type="entry name" value="NDP_kinase"/>
    <property type="match status" value="1"/>
</dbReference>
<dbReference type="PANTHER" id="PTHR11349">
    <property type="entry name" value="NUCLEOSIDE DIPHOSPHATE KINASE"/>
    <property type="match status" value="1"/>
</dbReference>
<comment type="similarity">
    <text evidence="2 9 10 11">Belongs to the NDK family.</text>
</comment>
<feature type="binding site" evidence="9 10">
    <location>
        <position position="91"/>
    </location>
    <ligand>
        <name>ATP</name>
        <dbReference type="ChEBI" id="CHEBI:30616"/>
    </ligand>
</feature>
<comment type="subunit">
    <text evidence="9">Homotetramer.</text>
</comment>
<dbReference type="PRINTS" id="PR01243">
    <property type="entry name" value="NUCDPKINASE"/>
</dbReference>
<keyword evidence="3 9" id="KW-0808">Transferase</keyword>
<dbReference type="EC" id="2.7.4.6" evidence="9 12"/>
<comment type="cofactor">
    <cofactor evidence="1 9">
        <name>Mg(2+)</name>
        <dbReference type="ChEBI" id="CHEBI:18420"/>
    </cofactor>
</comment>
<dbReference type="Gene3D" id="3.30.70.141">
    <property type="entry name" value="Nucleoside diphosphate kinase-like domain"/>
    <property type="match status" value="1"/>
</dbReference>
<evidence type="ECO:0000256" key="5">
    <source>
        <dbReference type="ARBA" id="ARBA00022777"/>
    </source>
</evidence>
<keyword evidence="9" id="KW-0479">Metal-binding</keyword>
<feature type="active site" description="Pros-phosphohistidine intermediate" evidence="9 10">
    <location>
        <position position="114"/>
    </location>
</feature>
<organism evidence="14 15">
    <name type="scientific">Candidatus Magasanikbacteria bacterium CG10_big_fil_rev_8_21_14_0_10_40_10</name>
    <dbReference type="NCBI Taxonomy" id="1974648"/>
    <lineage>
        <taxon>Bacteria</taxon>
        <taxon>Candidatus Magasanikiibacteriota</taxon>
    </lineage>
</organism>
<comment type="catalytic activity">
    <reaction evidence="8">
        <text>dZDP + ATP = dZTP + ADP</text>
        <dbReference type="Rhea" id="RHEA:67644"/>
        <dbReference type="ChEBI" id="CHEBI:30616"/>
        <dbReference type="ChEBI" id="CHEBI:172929"/>
        <dbReference type="ChEBI" id="CHEBI:172931"/>
        <dbReference type="ChEBI" id="CHEBI:456216"/>
    </reaction>
</comment>
<comment type="function">
    <text evidence="7">(Microbial infection) Catalyzes the phosphorylation of dZDP to dZTP, when the bacterium is infected by a phage that produces the substrate for the synthesis of dZTP (2- amino-2'-deoxyadenosine 5'-triphosphate), which is then used by the phage as a DNA polymerase substrate.</text>
</comment>
<keyword evidence="9" id="KW-0597">Phosphoprotein</keyword>
<evidence type="ECO:0000256" key="12">
    <source>
        <dbReference type="RuleBase" id="RU004013"/>
    </source>
</evidence>
<keyword evidence="9" id="KW-0460">Magnesium</keyword>
<dbReference type="Pfam" id="PF00334">
    <property type="entry name" value="NDK"/>
    <property type="match status" value="1"/>
</dbReference>
<keyword evidence="4 9" id="KW-0547">Nucleotide-binding</keyword>
<evidence type="ECO:0000256" key="10">
    <source>
        <dbReference type="PROSITE-ProRule" id="PRU00706"/>
    </source>
</evidence>
<dbReference type="InterPro" id="IPR036850">
    <property type="entry name" value="NDK-like_dom_sf"/>
</dbReference>
<comment type="catalytic activity">
    <reaction evidence="9">
        <text>a ribonucleoside 5'-diphosphate + ATP = a ribonucleoside 5'-triphosphate + ADP</text>
        <dbReference type="Rhea" id="RHEA:18113"/>
        <dbReference type="ChEBI" id="CHEBI:30616"/>
        <dbReference type="ChEBI" id="CHEBI:57930"/>
        <dbReference type="ChEBI" id="CHEBI:61557"/>
        <dbReference type="ChEBI" id="CHEBI:456216"/>
        <dbReference type="EC" id="2.7.4.6"/>
    </reaction>
</comment>
<accession>A0A2M6W552</accession>
<evidence type="ECO:0000313" key="14">
    <source>
        <dbReference type="EMBL" id="PIT87926.1"/>
    </source>
</evidence>
<evidence type="ECO:0000256" key="4">
    <source>
        <dbReference type="ARBA" id="ARBA00022741"/>
    </source>
</evidence>
<gene>
    <name evidence="9" type="primary">ndk</name>
    <name evidence="14" type="ORF">COU31_00375</name>
</gene>
<dbReference type="SUPFAM" id="SSF54919">
    <property type="entry name" value="Nucleoside diphosphate kinase, NDK"/>
    <property type="match status" value="1"/>
</dbReference>
<feature type="binding site" evidence="9 10">
    <location>
        <position position="9"/>
    </location>
    <ligand>
        <name>ATP</name>
        <dbReference type="ChEBI" id="CHEBI:30616"/>
    </ligand>
</feature>
<dbReference type="GO" id="GO:0005524">
    <property type="term" value="F:ATP binding"/>
    <property type="evidence" value="ECO:0007669"/>
    <property type="project" value="UniProtKB-UniRule"/>
</dbReference>
<reference evidence="15" key="1">
    <citation type="submission" date="2017-09" db="EMBL/GenBank/DDBJ databases">
        <title>Depth-based differentiation of microbial function through sediment-hosted aquifers and enrichment of novel symbionts in the deep terrestrial subsurface.</title>
        <authorList>
            <person name="Probst A.J."/>
            <person name="Ladd B."/>
            <person name="Jarett J.K."/>
            <person name="Geller-Mcgrath D.E."/>
            <person name="Sieber C.M.K."/>
            <person name="Emerson J.B."/>
            <person name="Anantharaman K."/>
            <person name="Thomas B.C."/>
            <person name="Malmstrom R."/>
            <person name="Stieglmeier M."/>
            <person name="Klingl A."/>
            <person name="Woyke T."/>
            <person name="Ryan C.M."/>
            <person name="Banfield J.F."/>
        </authorList>
    </citation>
    <scope>NUCLEOTIDE SEQUENCE [LARGE SCALE GENOMIC DNA]</scope>
</reference>
<evidence type="ECO:0000256" key="1">
    <source>
        <dbReference type="ARBA" id="ARBA00001946"/>
    </source>
</evidence>
<keyword evidence="6 9" id="KW-0067">ATP-binding</keyword>
<keyword evidence="9" id="KW-0963">Cytoplasm</keyword>
<dbReference type="InterPro" id="IPR034907">
    <property type="entry name" value="NDK-like_dom"/>
</dbReference>
<evidence type="ECO:0000259" key="13">
    <source>
        <dbReference type="SMART" id="SM00562"/>
    </source>
</evidence>
<protein>
    <recommendedName>
        <fullName evidence="9 12">Nucleoside diphosphate kinase</fullName>
        <shortName evidence="9">NDK</shortName>
        <shortName evidence="9">NDP kinase</shortName>
        <ecNumber evidence="9 12">2.7.4.6</ecNumber>
    </recommendedName>
    <alternativeName>
        <fullName evidence="9">Nucleoside-2-P kinase</fullName>
    </alternativeName>
</protein>
<name>A0A2M6W552_9BACT</name>
<feature type="binding site" evidence="10">
    <location>
        <position position="111"/>
    </location>
    <ligand>
        <name>ATP</name>
        <dbReference type="ChEBI" id="CHEBI:30616"/>
    </ligand>
</feature>
<feature type="binding site" evidence="9 10">
    <location>
        <position position="57"/>
    </location>
    <ligand>
        <name>ATP</name>
        <dbReference type="ChEBI" id="CHEBI:30616"/>
    </ligand>
</feature>
<dbReference type="PROSITE" id="PS51374">
    <property type="entry name" value="NDPK_LIKE"/>
    <property type="match status" value="1"/>
</dbReference>
<dbReference type="NCBIfam" id="NF001908">
    <property type="entry name" value="PRK00668.1"/>
    <property type="match status" value="1"/>
</dbReference>
<dbReference type="InterPro" id="IPR001564">
    <property type="entry name" value="Nucleoside_diP_kinase"/>
</dbReference>
<dbReference type="CDD" id="cd04413">
    <property type="entry name" value="NDPk_I"/>
    <property type="match status" value="1"/>
</dbReference>
<evidence type="ECO:0000256" key="11">
    <source>
        <dbReference type="RuleBase" id="RU004011"/>
    </source>
</evidence>
<evidence type="ECO:0000256" key="7">
    <source>
        <dbReference type="ARBA" id="ARBA00024802"/>
    </source>
</evidence>
<dbReference type="SMART" id="SM00562">
    <property type="entry name" value="NDK"/>
    <property type="match status" value="1"/>
</dbReference>
<dbReference type="AlphaFoldDB" id="A0A2M6W552"/>
<keyword evidence="9" id="KW-0546">Nucleotide metabolism</keyword>
<dbReference type="GO" id="GO:0006241">
    <property type="term" value="P:CTP biosynthetic process"/>
    <property type="evidence" value="ECO:0007669"/>
    <property type="project" value="UniProtKB-UniRule"/>
</dbReference>
<dbReference type="GO" id="GO:0046872">
    <property type="term" value="F:metal ion binding"/>
    <property type="evidence" value="ECO:0007669"/>
    <property type="project" value="UniProtKB-KW"/>
</dbReference>